<reference evidence="4" key="1">
    <citation type="submission" date="2011-12" db="EMBL/GenBank/DDBJ databases">
        <title>Complete sequence of Clostridium clariflavum DSM 19732.</title>
        <authorList>
            <consortium name="US DOE Joint Genome Institute"/>
            <person name="Lucas S."/>
            <person name="Han J."/>
            <person name="Lapidus A."/>
            <person name="Cheng J.-F."/>
            <person name="Goodwin L."/>
            <person name="Pitluck S."/>
            <person name="Peters L."/>
            <person name="Teshima H."/>
            <person name="Detter J.C."/>
            <person name="Han C."/>
            <person name="Tapia R."/>
            <person name="Land M."/>
            <person name="Hauser L."/>
            <person name="Kyrpides N."/>
            <person name="Ivanova N."/>
            <person name="Pagani I."/>
            <person name="Kitzmiller T."/>
            <person name="Lynd L."/>
            <person name="Izquierdo J."/>
            <person name="Woyke T."/>
        </authorList>
    </citation>
    <scope>NUCLEOTIDE SEQUENCE [LARGE SCALE GENOMIC DNA]</scope>
    <source>
        <strain evidence="4">DSM 19732 / NBRC 101661 / EBR45</strain>
    </source>
</reference>
<feature type="domain" description="6-hydroxymethylpterin diphosphokinase MptE-like" evidence="1">
    <location>
        <begin position="204"/>
        <end position="365"/>
    </location>
</feature>
<dbReference type="Proteomes" id="UP000005435">
    <property type="component" value="Chromosome"/>
</dbReference>
<evidence type="ECO:0008006" key="5">
    <source>
        <dbReference type="Google" id="ProtNLM"/>
    </source>
</evidence>
<dbReference type="EMBL" id="CP003065">
    <property type="protein sequence ID" value="AEV70523.1"/>
    <property type="molecule type" value="Genomic_DNA"/>
</dbReference>
<protein>
    <recommendedName>
        <fullName evidence="5">DUF115 domain-containing protein</fullName>
    </recommendedName>
</protein>
<dbReference type="PANTHER" id="PTHR41786:SF1">
    <property type="entry name" value="6-HYDROXYMETHYLPTERIN DIPHOSPHOKINASE MPTE-LIKE DOMAIN-CONTAINING PROTEIN"/>
    <property type="match status" value="1"/>
</dbReference>
<evidence type="ECO:0000259" key="1">
    <source>
        <dbReference type="Pfam" id="PF01973"/>
    </source>
</evidence>
<evidence type="ECO:0000313" key="3">
    <source>
        <dbReference type="EMBL" id="AEV70523.1"/>
    </source>
</evidence>
<accession>G8LTL3</accession>
<organism evidence="3 4">
    <name type="scientific">Acetivibrio clariflavus (strain DSM 19732 / NBRC 101661 / EBR45)</name>
    <name type="common">Clostridium clariflavum</name>
    <dbReference type="NCBI Taxonomy" id="720554"/>
    <lineage>
        <taxon>Bacteria</taxon>
        <taxon>Bacillati</taxon>
        <taxon>Bacillota</taxon>
        <taxon>Clostridia</taxon>
        <taxon>Eubacteriales</taxon>
        <taxon>Oscillospiraceae</taxon>
        <taxon>Acetivibrio</taxon>
    </lineage>
</organism>
<evidence type="ECO:0000259" key="2">
    <source>
        <dbReference type="Pfam" id="PF20157"/>
    </source>
</evidence>
<evidence type="ECO:0000313" key="4">
    <source>
        <dbReference type="Proteomes" id="UP000005435"/>
    </source>
</evidence>
<feature type="domain" description="Glycosyltransferase Maf N-terminal" evidence="2">
    <location>
        <begin position="65"/>
        <end position="164"/>
    </location>
</feature>
<dbReference type="InterPro" id="IPR002826">
    <property type="entry name" value="MptE-like"/>
</dbReference>
<dbReference type="KEGG" id="ccl:Clocl_4089"/>
<dbReference type="RefSeq" id="WP_014257021.1">
    <property type="nucleotide sequence ID" value="NC_016627.1"/>
</dbReference>
<proteinExistence type="predicted"/>
<dbReference type="Pfam" id="PF20157">
    <property type="entry name" value="Maf_flag10_N"/>
    <property type="match status" value="1"/>
</dbReference>
<dbReference type="STRING" id="720554.Clocl_4089"/>
<dbReference type="Pfam" id="PF01973">
    <property type="entry name" value="MptE-like"/>
    <property type="match status" value="1"/>
</dbReference>
<gene>
    <name evidence="3" type="ordered locus">Clocl_4089</name>
</gene>
<keyword evidence="4" id="KW-1185">Reference proteome</keyword>
<dbReference type="AlphaFoldDB" id="G8LTL3"/>
<name>G8LTL3_ACECE</name>
<dbReference type="HOGENOM" id="CLU_026503_0_1_9"/>
<dbReference type="PANTHER" id="PTHR41786">
    <property type="entry name" value="MOTILITY ACCESSORY FACTOR MAF"/>
    <property type="match status" value="1"/>
</dbReference>
<sequence>MLVFEKNIEALKCFYPDIYDEIIKRRRPDTLKYKVESCNNGLYTLKVELELYKEVKRFYLHSRYNPVDEAIKFARQQYRNDIRIHVLYGFALGYHIDEMLKFMQYDDKLYVLENNMDVFYKALELRDLTHIITNSNIELIISQDESNICSKVKSLLNEGVNFIIHPPSLKAIPPENEYFKFVMEDWNIRKSVSKDLLKLIDDNIKINLQNDDPNVGIFFEKFKGQSVIIVSSGPSLDLNIEYLKEAKNKAMIFAVGSSLRPLLLRDIIPDLFVVIDPKEGTLNQIKGFENMEIPMIYLSSAYAGTVSAYKGPKAIACYKKEQLKAEKEKYIVDPGGSVATTALDIAIKMGFDFIILVGQDLAFTNGRNHVQYGTSADVNTKELKNMRKVVGQNGEILYTTLGLLSYKYWIERRIEKENRVFINATEGGALIEGMKHMKLKDVISQYLKRSFNFSQKISTILEESRRDYVQE</sequence>
<dbReference type="OrthoDB" id="5291305at2"/>
<reference evidence="3 4" key="2">
    <citation type="journal article" date="2012" name="Stand. Genomic Sci.">
        <title>Complete Genome Sequence of Clostridium clariflavum DSM 19732.</title>
        <authorList>
            <person name="Izquierdo J.A."/>
            <person name="Goodwin L."/>
            <person name="Davenport K.W."/>
            <person name="Teshima H."/>
            <person name="Bruce D."/>
            <person name="Detter C."/>
            <person name="Tapia R."/>
            <person name="Han S."/>
            <person name="Land M."/>
            <person name="Hauser L."/>
            <person name="Jeffries C.D."/>
            <person name="Han J."/>
            <person name="Pitluck S."/>
            <person name="Nolan M."/>
            <person name="Chen A."/>
            <person name="Huntemann M."/>
            <person name="Mavromatis K."/>
            <person name="Mikhailova N."/>
            <person name="Liolios K."/>
            <person name="Woyke T."/>
            <person name="Lynd L.R."/>
        </authorList>
    </citation>
    <scope>NUCLEOTIDE SEQUENCE [LARGE SCALE GENOMIC DNA]</scope>
    <source>
        <strain evidence="4">DSM 19732 / NBRC 101661 / EBR45</strain>
    </source>
</reference>
<dbReference type="InterPro" id="IPR045376">
    <property type="entry name" value="Maf_N"/>
</dbReference>
<dbReference type="eggNOG" id="COG2604">
    <property type="taxonomic scope" value="Bacteria"/>
</dbReference>